<name>A0A2P7U0Z6_9NEIS</name>
<dbReference type="AlphaFoldDB" id="A0A2P7U0Z6"/>
<evidence type="ECO:0000313" key="2">
    <source>
        <dbReference type="Proteomes" id="UP000241868"/>
    </source>
</evidence>
<keyword evidence="2" id="KW-1185">Reference proteome</keyword>
<dbReference type="Proteomes" id="UP000241868">
    <property type="component" value="Unassembled WGS sequence"/>
</dbReference>
<sequence length="253" mass="27551">MLPRQAELRDKINLAQSKEEKEALYEELYTLQYQKRLAETVVGAISGSPGSALSQGGLQLAATWMRKQTLDNSRQSPVITDGTTTVGNVEYDSAYFDGVKLGGTRVNVDIICGINMERCVKQSDDSYFYTGGKEEKDRHLVTLDDAINPDKNNRASDLYGATGGFQSEQGQFFGIPYTIGSLFDFVVEGYAGTHDFSGGQIWGFYGDKGNATRDNGKLADIAAEVITVIAIPVATPFALSDILSSDALQVLFR</sequence>
<accession>A0A2P7U0Z6</accession>
<comment type="caution">
    <text evidence="1">The sequence shown here is derived from an EMBL/GenBank/DDBJ whole genome shotgun (WGS) entry which is preliminary data.</text>
</comment>
<evidence type="ECO:0000313" key="1">
    <source>
        <dbReference type="EMBL" id="PSJ80660.1"/>
    </source>
</evidence>
<reference evidence="1 2" key="1">
    <citation type="submission" date="2018-03" db="EMBL/GenBank/DDBJ databases">
        <title>Neisseria weixii sp. nov., isolated from the intestinal contents of Tibetan Plateau pika (Ochotona curzoniae) in Yushu, Qinghai Province, China.</title>
        <authorList>
            <person name="Gui Z."/>
        </authorList>
    </citation>
    <scope>NUCLEOTIDE SEQUENCE [LARGE SCALE GENOMIC DNA]</scope>
    <source>
        <strain evidence="1 2">ATCC 51483</strain>
    </source>
</reference>
<organism evidence="1 2">
    <name type="scientific">Neisseria iguanae</name>
    <dbReference type="NCBI Taxonomy" id="90242"/>
    <lineage>
        <taxon>Bacteria</taxon>
        <taxon>Pseudomonadati</taxon>
        <taxon>Pseudomonadota</taxon>
        <taxon>Betaproteobacteria</taxon>
        <taxon>Neisseriales</taxon>
        <taxon>Neisseriaceae</taxon>
        <taxon>Neisseria</taxon>
    </lineage>
</organism>
<dbReference type="EMBL" id="PXYY01000021">
    <property type="protein sequence ID" value="PSJ80660.1"/>
    <property type="molecule type" value="Genomic_DNA"/>
</dbReference>
<gene>
    <name evidence="1" type="ORF">C7N83_04905</name>
</gene>
<protein>
    <submittedName>
        <fullName evidence="1">Uncharacterized protein</fullName>
    </submittedName>
</protein>
<proteinExistence type="predicted"/>
<dbReference type="OrthoDB" id="5690865at2"/>